<accession>A0ABR0A3I7</accession>
<dbReference type="Proteomes" id="UP001234178">
    <property type="component" value="Unassembled WGS sequence"/>
</dbReference>
<dbReference type="EMBL" id="JAOYFB010000036">
    <property type="protein sequence ID" value="KAK4019525.1"/>
    <property type="molecule type" value="Genomic_DNA"/>
</dbReference>
<gene>
    <name evidence="1" type="ORF">OUZ56_001540</name>
</gene>
<evidence type="ECO:0000313" key="1">
    <source>
        <dbReference type="EMBL" id="KAK4019525.1"/>
    </source>
</evidence>
<protein>
    <submittedName>
        <fullName evidence="1">Uncharacterized protein</fullName>
    </submittedName>
</protein>
<name>A0ABR0A3I7_9CRUS</name>
<proteinExistence type="predicted"/>
<reference evidence="1 2" key="1">
    <citation type="journal article" date="2023" name="Nucleic Acids Res.">
        <title>The hologenome of Daphnia magna reveals possible DNA methylation and microbiome-mediated evolution of the host genome.</title>
        <authorList>
            <person name="Chaturvedi A."/>
            <person name="Li X."/>
            <person name="Dhandapani V."/>
            <person name="Marshall H."/>
            <person name="Kissane S."/>
            <person name="Cuenca-Cambronero M."/>
            <person name="Asole G."/>
            <person name="Calvet F."/>
            <person name="Ruiz-Romero M."/>
            <person name="Marangio P."/>
            <person name="Guigo R."/>
            <person name="Rago D."/>
            <person name="Mirbahai L."/>
            <person name="Eastwood N."/>
            <person name="Colbourne J.K."/>
            <person name="Zhou J."/>
            <person name="Mallon E."/>
            <person name="Orsini L."/>
        </authorList>
    </citation>
    <scope>NUCLEOTIDE SEQUENCE [LARGE SCALE GENOMIC DNA]</scope>
    <source>
        <strain evidence="1">LRV0_1</strain>
    </source>
</reference>
<evidence type="ECO:0000313" key="2">
    <source>
        <dbReference type="Proteomes" id="UP001234178"/>
    </source>
</evidence>
<sequence length="84" mass="9661">MIFSSVSAGKVIYITNERSSIGFPPAIVIACVRVFVRAEWHQQQRKRQDTEIRKILDMGDVRKLFLPNNSLRNKNKSANNTEDL</sequence>
<organism evidence="1 2">
    <name type="scientific">Daphnia magna</name>
    <dbReference type="NCBI Taxonomy" id="35525"/>
    <lineage>
        <taxon>Eukaryota</taxon>
        <taxon>Metazoa</taxon>
        <taxon>Ecdysozoa</taxon>
        <taxon>Arthropoda</taxon>
        <taxon>Crustacea</taxon>
        <taxon>Branchiopoda</taxon>
        <taxon>Diplostraca</taxon>
        <taxon>Cladocera</taxon>
        <taxon>Anomopoda</taxon>
        <taxon>Daphniidae</taxon>
        <taxon>Daphnia</taxon>
    </lineage>
</organism>
<keyword evidence="2" id="KW-1185">Reference proteome</keyword>
<comment type="caution">
    <text evidence="1">The sequence shown here is derived from an EMBL/GenBank/DDBJ whole genome shotgun (WGS) entry which is preliminary data.</text>
</comment>